<dbReference type="InterPro" id="IPR003593">
    <property type="entry name" value="AAA+_ATPase"/>
</dbReference>
<sequence>MFVAAQARSNFNVHKCKMLGPWYDGGLKLQLDFEHCTITRSVGASQGSHVGQQDPVSLRAKQEQALVRVLEVGGRSGDSATAVVERQRTGDWLKPQKIFAKRSSNRHWQLSSNMVSASKAARDAKRAETGKAPKKTLAQKKAEKSGTSTPLIDADGQELDAEGVKAMERIKKLELQEDDDGISDRVTTGVLASQEASRDVKITSASLVFHGKVLFNDTTIEVNYGRRYGLLGENGCGKSTLLKAINAREFPFPDHIDIYLLNEGAPLTDLGALEWVVRQAEEELARLEKLVETILEEHGPEDPRLEEIYERMDGMDPSTFQTRASLILTGLGFNKKTIHKKTRDMSGGWRMRVALAKALFVKPSLLLLDDPTAHLDLEACVWLEEYMKKWDRTLILVSHSMDFLNGVCTTMIDMRQKQLLYYGGNYDSYAKTRTEQEVNQQKAYEKQQDEIKHIKKFIASAGTYANLVRQAKSRQKILDKMEADGFIQPVHQDRVFSFRFADVEKLPPPVLSLDDVTFSYSGNTEDNLYEHLDFGVDMDSRTALVGPNGVGKSTLLNIFTGKLRPTSGVVSRHTHLKLGVYSQHSAEQLILTKSSLDFVRDKFPHVSQDLQYWRQQLGKYGLTGEAQTALMGTLSEGQKSRIVFALLAIESPNMILLDEPTNGLDIPTIDSLADAINAFSGGVVVVSHDFRLLDKIAKDIMVCEHKTVRRWEGSIGV</sequence>
<dbReference type="Pfam" id="PF00005">
    <property type="entry name" value="ABC_tran"/>
    <property type="match status" value="2"/>
</dbReference>
<dbReference type="Gene3D" id="3.40.50.300">
    <property type="entry name" value="P-loop containing nucleotide triphosphate hydrolases"/>
    <property type="match status" value="2"/>
</dbReference>
<keyword evidence="2" id="KW-0547">Nucleotide-binding</keyword>
<gene>
    <name evidence="7" type="ORF">D6C83_05768</name>
</gene>
<dbReference type="InterPro" id="IPR032781">
    <property type="entry name" value="ABC_tran_Xtn"/>
</dbReference>
<dbReference type="PANTHER" id="PTHR19211:SF15">
    <property type="entry name" value="ATP-BINDING CASSETTE SUB-FAMILY F MEMBER 2"/>
    <property type="match status" value="1"/>
</dbReference>
<evidence type="ECO:0000256" key="5">
    <source>
        <dbReference type="SAM" id="MobiDB-lite"/>
    </source>
</evidence>
<dbReference type="Proteomes" id="UP000304947">
    <property type="component" value="Unassembled WGS sequence"/>
</dbReference>
<keyword evidence="1" id="KW-0677">Repeat</keyword>
<comment type="caution">
    <text evidence="7">The sequence shown here is derived from an EMBL/GenBank/DDBJ whole genome shotgun (WGS) entry which is preliminary data.</text>
</comment>
<dbReference type="SUPFAM" id="SSF52540">
    <property type="entry name" value="P-loop containing nucleoside triphosphate hydrolases"/>
    <property type="match status" value="2"/>
</dbReference>
<evidence type="ECO:0000256" key="3">
    <source>
        <dbReference type="ARBA" id="ARBA00022840"/>
    </source>
</evidence>
<evidence type="ECO:0000256" key="2">
    <source>
        <dbReference type="ARBA" id="ARBA00022741"/>
    </source>
</evidence>
<dbReference type="AlphaFoldDB" id="A0A4T0CC30"/>
<dbReference type="PROSITE" id="PS50893">
    <property type="entry name" value="ABC_TRANSPORTER_2"/>
    <property type="match status" value="2"/>
</dbReference>
<evidence type="ECO:0000256" key="4">
    <source>
        <dbReference type="SAM" id="Coils"/>
    </source>
</evidence>
<proteinExistence type="predicted"/>
<dbReference type="InterPro" id="IPR050611">
    <property type="entry name" value="ABCF"/>
</dbReference>
<dbReference type="Pfam" id="PF12848">
    <property type="entry name" value="ABC_tran_Xtn"/>
    <property type="match status" value="1"/>
</dbReference>
<evidence type="ECO:0000313" key="8">
    <source>
        <dbReference type="Proteomes" id="UP000304947"/>
    </source>
</evidence>
<evidence type="ECO:0000259" key="6">
    <source>
        <dbReference type="PROSITE" id="PS50893"/>
    </source>
</evidence>
<dbReference type="InterPro" id="IPR027417">
    <property type="entry name" value="P-loop_NTPase"/>
</dbReference>
<reference evidence="7 8" key="1">
    <citation type="submission" date="2018-10" db="EMBL/GenBank/DDBJ databases">
        <title>Fifty Aureobasidium pullulans genomes reveal a recombining polyextremotolerant generalist.</title>
        <authorList>
            <person name="Gostincar C."/>
            <person name="Turk M."/>
            <person name="Zajc J."/>
            <person name="Gunde-Cimerman N."/>
        </authorList>
    </citation>
    <scope>NUCLEOTIDE SEQUENCE [LARGE SCALE GENOMIC DNA]</scope>
    <source>
        <strain evidence="7 8">EXF-3380</strain>
    </source>
</reference>
<accession>A0A4T0CC30</accession>
<dbReference type="FunFam" id="3.40.50.300:FF:000618">
    <property type="entry name" value="ATP-binding cassette (ABC) transporter, putative"/>
    <property type="match status" value="1"/>
</dbReference>
<dbReference type="EMBL" id="QZBU01001949">
    <property type="protein sequence ID" value="TIA45231.1"/>
    <property type="molecule type" value="Genomic_DNA"/>
</dbReference>
<keyword evidence="4" id="KW-0175">Coiled coil</keyword>
<dbReference type="InterPro" id="IPR003439">
    <property type="entry name" value="ABC_transporter-like_ATP-bd"/>
</dbReference>
<dbReference type="FunFam" id="3.40.50.300:FF:000549">
    <property type="entry name" value="ABC transporter ATP-binding protein arb1"/>
    <property type="match status" value="1"/>
</dbReference>
<feature type="domain" description="ABC transporter" evidence="6">
    <location>
        <begin position="511"/>
        <end position="717"/>
    </location>
</feature>
<feature type="compositionally biased region" description="Basic and acidic residues" evidence="5">
    <location>
        <begin position="120"/>
        <end position="131"/>
    </location>
</feature>
<dbReference type="PROSITE" id="PS00211">
    <property type="entry name" value="ABC_TRANSPORTER_1"/>
    <property type="match status" value="1"/>
</dbReference>
<name>A0A4T0CC30_AURPU</name>
<organism evidence="7 8">
    <name type="scientific">Aureobasidium pullulans</name>
    <name type="common">Black yeast</name>
    <name type="synonym">Pullularia pullulans</name>
    <dbReference type="NCBI Taxonomy" id="5580"/>
    <lineage>
        <taxon>Eukaryota</taxon>
        <taxon>Fungi</taxon>
        <taxon>Dikarya</taxon>
        <taxon>Ascomycota</taxon>
        <taxon>Pezizomycotina</taxon>
        <taxon>Dothideomycetes</taxon>
        <taxon>Dothideomycetidae</taxon>
        <taxon>Dothideales</taxon>
        <taxon>Saccotheciaceae</taxon>
        <taxon>Aureobasidium</taxon>
    </lineage>
</organism>
<dbReference type="SMART" id="SM00382">
    <property type="entry name" value="AAA"/>
    <property type="match status" value="2"/>
</dbReference>
<feature type="domain" description="ABC transporter" evidence="6">
    <location>
        <begin position="200"/>
        <end position="441"/>
    </location>
</feature>
<evidence type="ECO:0000313" key="7">
    <source>
        <dbReference type="EMBL" id="TIA45231.1"/>
    </source>
</evidence>
<dbReference type="CDD" id="cd03221">
    <property type="entry name" value="ABCF_EF-3"/>
    <property type="match status" value="2"/>
</dbReference>
<dbReference type="GO" id="GO:0005524">
    <property type="term" value="F:ATP binding"/>
    <property type="evidence" value="ECO:0007669"/>
    <property type="project" value="UniProtKB-KW"/>
</dbReference>
<protein>
    <recommendedName>
        <fullName evidence="6">ABC transporter domain-containing protein</fullName>
    </recommendedName>
</protein>
<keyword evidence="3" id="KW-0067">ATP-binding</keyword>
<evidence type="ECO:0000256" key="1">
    <source>
        <dbReference type="ARBA" id="ARBA00022737"/>
    </source>
</evidence>
<feature type="coiled-coil region" evidence="4">
    <location>
        <begin position="270"/>
        <end position="297"/>
    </location>
</feature>
<feature type="region of interest" description="Disordered" evidence="5">
    <location>
        <begin position="113"/>
        <end position="153"/>
    </location>
</feature>
<dbReference type="GO" id="GO:0016887">
    <property type="term" value="F:ATP hydrolysis activity"/>
    <property type="evidence" value="ECO:0007669"/>
    <property type="project" value="InterPro"/>
</dbReference>
<dbReference type="InterPro" id="IPR017871">
    <property type="entry name" value="ABC_transporter-like_CS"/>
</dbReference>
<dbReference type="PANTHER" id="PTHR19211">
    <property type="entry name" value="ATP-BINDING TRANSPORT PROTEIN-RELATED"/>
    <property type="match status" value="1"/>
</dbReference>